<keyword evidence="11 12" id="KW-0472">Membrane</keyword>
<evidence type="ECO:0000256" key="2">
    <source>
        <dbReference type="ARBA" id="ARBA00004429"/>
    </source>
</evidence>
<keyword evidence="9 12" id="KW-0201">Cytochrome c-type biogenesis</keyword>
<dbReference type="PIRSF" id="PIRSF002764">
    <property type="entry name" value="CcmB"/>
    <property type="match status" value="1"/>
</dbReference>
<dbReference type="PANTHER" id="PTHR30070:SF1">
    <property type="entry name" value="CYTOCHROME C BIOGENESIS B-RELATED"/>
    <property type="match status" value="1"/>
</dbReference>
<dbReference type="InterPro" id="IPR003544">
    <property type="entry name" value="Cyt_c_biogenesis_CcmB"/>
</dbReference>
<feature type="transmembrane region" description="Helical" evidence="13">
    <location>
        <begin position="194"/>
        <end position="217"/>
    </location>
</feature>
<evidence type="ECO:0000256" key="9">
    <source>
        <dbReference type="ARBA" id="ARBA00022748"/>
    </source>
</evidence>
<accession>A0ABR6XTM1</accession>
<protein>
    <recommendedName>
        <fullName evidence="4 12">Heme exporter protein B</fullName>
    </recommendedName>
</protein>
<feature type="transmembrane region" description="Helical" evidence="13">
    <location>
        <begin position="100"/>
        <end position="121"/>
    </location>
</feature>
<comment type="function">
    <text evidence="1 12">Required for the export of heme to the periplasm for the biogenesis of c-type cytochromes.</text>
</comment>
<evidence type="ECO:0000256" key="6">
    <source>
        <dbReference type="ARBA" id="ARBA00022475"/>
    </source>
</evidence>
<evidence type="ECO:0000256" key="3">
    <source>
        <dbReference type="ARBA" id="ARBA00010544"/>
    </source>
</evidence>
<keyword evidence="15" id="KW-1185">Reference proteome</keyword>
<evidence type="ECO:0000256" key="1">
    <source>
        <dbReference type="ARBA" id="ARBA00002442"/>
    </source>
</evidence>
<comment type="similarity">
    <text evidence="3 12">Belongs to the CcmB/CycW/HelB family.</text>
</comment>
<feature type="transmembrane region" description="Helical" evidence="13">
    <location>
        <begin position="161"/>
        <end position="182"/>
    </location>
</feature>
<evidence type="ECO:0000256" key="7">
    <source>
        <dbReference type="ARBA" id="ARBA00022519"/>
    </source>
</evidence>
<evidence type="ECO:0000256" key="8">
    <source>
        <dbReference type="ARBA" id="ARBA00022692"/>
    </source>
</evidence>
<proteinExistence type="inferred from homology"/>
<evidence type="ECO:0000256" key="12">
    <source>
        <dbReference type="PIRNR" id="PIRNR002764"/>
    </source>
</evidence>
<gene>
    <name evidence="14" type="primary">ccmB</name>
    <name evidence="14" type="ORF">H8K33_14510</name>
</gene>
<evidence type="ECO:0000256" key="13">
    <source>
        <dbReference type="SAM" id="Phobius"/>
    </source>
</evidence>
<dbReference type="RefSeq" id="WP_186891768.1">
    <property type="nucleotide sequence ID" value="NZ_JACOFU010000006.1"/>
</dbReference>
<evidence type="ECO:0000256" key="4">
    <source>
        <dbReference type="ARBA" id="ARBA00016452"/>
    </source>
</evidence>
<feature type="transmembrane region" description="Helical" evidence="13">
    <location>
        <begin position="21"/>
        <end position="41"/>
    </location>
</feature>
<keyword evidence="8 13" id="KW-0812">Transmembrane</keyword>
<comment type="caution">
    <text evidence="14">The sequence shown here is derived from an EMBL/GenBank/DDBJ whole genome shotgun (WGS) entry which is preliminary data.</text>
</comment>
<dbReference type="EMBL" id="JACOFU010000006">
    <property type="protein sequence ID" value="MBC3832718.1"/>
    <property type="molecule type" value="Genomic_DNA"/>
</dbReference>
<dbReference type="InterPro" id="IPR026031">
    <property type="entry name" value="Cyt_c_CcmB_bac"/>
</dbReference>
<evidence type="ECO:0000256" key="10">
    <source>
        <dbReference type="ARBA" id="ARBA00022989"/>
    </source>
</evidence>
<comment type="subcellular location">
    <subcellularLocation>
        <location evidence="2">Cell inner membrane</location>
        <topology evidence="2">Multi-pass membrane protein</topology>
    </subcellularLocation>
</comment>
<dbReference type="Proteomes" id="UP000643610">
    <property type="component" value="Unassembled WGS sequence"/>
</dbReference>
<feature type="transmembrane region" description="Helical" evidence="13">
    <location>
        <begin position="127"/>
        <end position="154"/>
    </location>
</feature>
<name>A0ABR6XTM1_9BURK</name>
<reference evidence="14 15" key="1">
    <citation type="submission" date="2020-08" db="EMBL/GenBank/DDBJ databases">
        <title>Novel species isolated from subtropical streams in China.</title>
        <authorList>
            <person name="Lu H."/>
        </authorList>
    </citation>
    <scope>NUCLEOTIDE SEQUENCE [LARGE SCALE GENOMIC DNA]</scope>
    <source>
        <strain evidence="14 15">KCTC 52442</strain>
    </source>
</reference>
<evidence type="ECO:0000256" key="5">
    <source>
        <dbReference type="ARBA" id="ARBA00022448"/>
    </source>
</evidence>
<keyword evidence="10 13" id="KW-1133">Transmembrane helix</keyword>
<evidence type="ECO:0000313" key="14">
    <source>
        <dbReference type="EMBL" id="MBC3832718.1"/>
    </source>
</evidence>
<keyword evidence="6 12" id="KW-1003">Cell membrane</keyword>
<keyword evidence="5 12" id="KW-0813">Transport</keyword>
<evidence type="ECO:0000256" key="11">
    <source>
        <dbReference type="ARBA" id="ARBA00023136"/>
    </source>
</evidence>
<dbReference type="PRINTS" id="PR01414">
    <property type="entry name" value="CCMBBIOGNSIS"/>
</dbReference>
<evidence type="ECO:0000313" key="15">
    <source>
        <dbReference type="Proteomes" id="UP000643610"/>
    </source>
</evidence>
<organism evidence="14 15">
    <name type="scientific">Undibacterium amnicola</name>
    <dbReference type="NCBI Taxonomy" id="1834038"/>
    <lineage>
        <taxon>Bacteria</taxon>
        <taxon>Pseudomonadati</taxon>
        <taxon>Pseudomonadota</taxon>
        <taxon>Betaproteobacteria</taxon>
        <taxon>Burkholderiales</taxon>
        <taxon>Oxalobacteraceae</taxon>
        <taxon>Undibacterium</taxon>
    </lineage>
</organism>
<dbReference type="PANTHER" id="PTHR30070">
    <property type="entry name" value="HEME EXPORTER PROTEIN B"/>
    <property type="match status" value="1"/>
</dbReference>
<sequence>MWKSFISIVNRDLLLAYRRRSDVLTSLFFFVIVCTLFPLGIGSEIAILRGIAPGIIWVAALLASMLSLHRLFVQDAEDGSLEYLLLSSEPLVVLVLGKLLAHWLIAGLPLLLIAPVLALLFDLPGIAITHLLLALLLGTPSLSLLGGIGAALTLGLRGGGILISLLILPLFIPVLIFGSGAVHADLIGLSAEPYLYLLAAIFTGSLVLSPWLIALALRIHYE</sequence>
<dbReference type="NCBIfam" id="TIGR01190">
    <property type="entry name" value="ccmB"/>
    <property type="match status" value="1"/>
</dbReference>
<feature type="transmembrane region" description="Helical" evidence="13">
    <location>
        <begin position="47"/>
        <end position="68"/>
    </location>
</feature>
<dbReference type="Pfam" id="PF03379">
    <property type="entry name" value="CcmB"/>
    <property type="match status" value="1"/>
</dbReference>
<keyword evidence="7 12" id="KW-0997">Cell inner membrane</keyword>